<keyword evidence="3" id="KW-0663">Pyridoxal phosphate</keyword>
<evidence type="ECO:0000256" key="4">
    <source>
        <dbReference type="ARBA" id="ARBA00023154"/>
    </source>
</evidence>
<comment type="caution">
    <text evidence="8">The sequence shown here is derived from an EMBL/GenBank/DDBJ whole genome shotgun (WGS) entry which is preliminary data.</text>
</comment>
<keyword evidence="4" id="KW-0457">Lysine biosynthesis</keyword>
<feature type="domain" description="Orn/DAP/Arg decarboxylase 2 C-terminal" evidence="7">
    <location>
        <begin position="28"/>
        <end position="116"/>
    </location>
</feature>
<dbReference type="Proteomes" id="UP001596512">
    <property type="component" value="Unassembled WGS sequence"/>
</dbReference>
<dbReference type="PRINTS" id="PR01179">
    <property type="entry name" value="ODADCRBXLASE"/>
</dbReference>
<sequence length="160" mass="17094">MLVALAYESGRAGLPRPRLTVEPGRWVVGPAGITLYRVAAVKGRFAIVDGGMSDNPRPALYGARYHARLVGRRSSDPLVPRTVVGRHCEAGDVLAADVPLPADLRPGDLLAVPVTGAYHLSMASTYNAVGRPPLIAVRDGRARVLLRRETAADLLRRDVG</sequence>
<evidence type="ECO:0000259" key="7">
    <source>
        <dbReference type="Pfam" id="PF00278"/>
    </source>
</evidence>
<evidence type="ECO:0000256" key="2">
    <source>
        <dbReference type="ARBA" id="ARBA00022793"/>
    </source>
</evidence>
<name>A0ABW2TLQ0_9PSEU</name>
<dbReference type="InterPro" id="IPR022643">
    <property type="entry name" value="De-COase2_C"/>
</dbReference>
<keyword evidence="5" id="KW-0456">Lyase</keyword>
<dbReference type="EMBL" id="JBHTEY010000004">
    <property type="protein sequence ID" value="MFC7614677.1"/>
    <property type="molecule type" value="Genomic_DNA"/>
</dbReference>
<gene>
    <name evidence="8" type="ORF">ACFQV2_15245</name>
</gene>
<dbReference type="PRINTS" id="PR01181">
    <property type="entry name" value="DAPDCRBXLASE"/>
</dbReference>
<organism evidence="8 9">
    <name type="scientific">Actinokineospora soli</name>
    <dbReference type="NCBI Taxonomy" id="1048753"/>
    <lineage>
        <taxon>Bacteria</taxon>
        <taxon>Bacillati</taxon>
        <taxon>Actinomycetota</taxon>
        <taxon>Actinomycetes</taxon>
        <taxon>Pseudonocardiales</taxon>
        <taxon>Pseudonocardiaceae</taxon>
        <taxon>Actinokineospora</taxon>
    </lineage>
</organism>
<keyword evidence="2" id="KW-0210">Decarboxylase</keyword>
<evidence type="ECO:0000256" key="6">
    <source>
        <dbReference type="RuleBase" id="RU003737"/>
    </source>
</evidence>
<dbReference type="PANTHER" id="PTHR43727:SF2">
    <property type="entry name" value="GROUP IV DECARBOXYLASE"/>
    <property type="match status" value="1"/>
</dbReference>
<keyword evidence="9" id="KW-1185">Reference proteome</keyword>
<evidence type="ECO:0000256" key="1">
    <source>
        <dbReference type="ARBA" id="ARBA00001933"/>
    </source>
</evidence>
<reference evidence="9" key="1">
    <citation type="journal article" date="2019" name="Int. J. Syst. Evol. Microbiol.">
        <title>The Global Catalogue of Microorganisms (GCM) 10K type strain sequencing project: providing services to taxonomists for standard genome sequencing and annotation.</title>
        <authorList>
            <consortium name="The Broad Institute Genomics Platform"/>
            <consortium name="The Broad Institute Genome Sequencing Center for Infectious Disease"/>
            <person name="Wu L."/>
            <person name="Ma J."/>
        </authorList>
    </citation>
    <scope>NUCLEOTIDE SEQUENCE [LARGE SCALE GENOMIC DNA]</scope>
    <source>
        <strain evidence="9">JCM 17695</strain>
    </source>
</reference>
<dbReference type="InterPro" id="IPR009006">
    <property type="entry name" value="Ala_racemase/Decarboxylase_C"/>
</dbReference>
<accession>A0ABW2TLQ0</accession>
<dbReference type="InterPro" id="IPR002986">
    <property type="entry name" value="DAP_deCOOHase_LysA"/>
</dbReference>
<proteinExistence type="inferred from homology"/>
<evidence type="ECO:0000256" key="3">
    <source>
        <dbReference type="ARBA" id="ARBA00022898"/>
    </source>
</evidence>
<dbReference type="PANTHER" id="PTHR43727">
    <property type="entry name" value="DIAMINOPIMELATE DECARBOXYLASE"/>
    <property type="match status" value="1"/>
</dbReference>
<keyword evidence="4" id="KW-0028">Amino-acid biosynthesis</keyword>
<comment type="similarity">
    <text evidence="6">Belongs to the Orn/Lys/Arg decarboxylase class-II family.</text>
</comment>
<dbReference type="Pfam" id="PF00278">
    <property type="entry name" value="Orn_DAP_Arg_deC"/>
    <property type="match status" value="1"/>
</dbReference>
<protein>
    <submittedName>
        <fullName evidence="8">Diaminopimelate decarboxylase family protein</fullName>
    </submittedName>
</protein>
<comment type="cofactor">
    <cofactor evidence="1">
        <name>pyridoxal 5'-phosphate</name>
        <dbReference type="ChEBI" id="CHEBI:597326"/>
    </cofactor>
</comment>
<dbReference type="Gene3D" id="2.40.37.10">
    <property type="entry name" value="Lyase, Ornithine Decarboxylase, Chain A, domain 1"/>
    <property type="match status" value="1"/>
</dbReference>
<dbReference type="SUPFAM" id="SSF50621">
    <property type="entry name" value="Alanine racemase C-terminal domain-like"/>
    <property type="match status" value="1"/>
</dbReference>
<dbReference type="InterPro" id="IPR000183">
    <property type="entry name" value="Orn/DAP/Arg_de-COase"/>
</dbReference>
<evidence type="ECO:0000256" key="5">
    <source>
        <dbReference type="ARBA" id="ARBA00023239"/>
    </source>
</evidence>
<evidence type="ECO:0000313" key="9">
    <source>
        <dbReference type="Proteomes" id="UP001596512"/>
    </source>
</evidence>
<evidence type="ECO:0000313" key="8">
    <source>
        <dbReference type="EMBL" id="MFC7614677.1"/>
    </source>
</evidence>